<dbReference type="SUPFAM" id="SSF90229">
    <property type="entry name" value="CCCH zinc finger"/>
    <property type="match status" value="1"/>
</dbReference>
<organism evidence="7 8">
    <name type="scientific">Brassica campestris</name>
    <name type="common">Field mustard</name>
    <dbReference type="NCBI Taxonomy" id="3711"/>
    <lineage>
        <taxon>Eukaryota</taxon>
        <taxon>Viridiplantae</taxon>
        <taxon>Streptophyta</taxon>
        <taxon>Embryophyta</taxon>
        <taxon>Tracheophyta</taxon>
        <taxon>Spermatophyta</taxon>
        <taxon>Magnoliopsida</taxon>
        <taxon>eudicotyledons</taxon>
        <taxon>Gunneridae</taxon>
        <taxon>Pentapetalae</taxon>
        <taxon>rosids</taxon>
        <taxon>malvids</taxon>
        <taxon>Brassicales</taxon>
        <taxon>Brassicaceae</taxon>
        <taxon>Brassiceae</taxon>
        <taxon>Brassica</taxon>
    </lineage>
</organism>
<protein>
    <recommendedName>
        <fullName evidence="6">C3H1-type domain-containing protein</fullName>
    </recommendedName>
</protein>
<dbReference type="InterPro" id="IPR036855">
    <property type="entry name" value="Znf_CCCH_sf"/>
</dbReference>
<keyword evidence="2 4" id="KW-0863">Zinc-finger</keyword>
<dbReference type="SMART" id="SM00356">
    <property type="entry name" value="ZnF_C3H1"/>
    <property type="match status" value="1"/>
</dbReference>
<proteinExistence type="predicted"/>
<feature type="domain" description="C3H1-type" evidence="6">
    <location>
        <begin position="13"/>
        <end position="41"/>
    </location>
</feature>
<evidence type="ECO:0000313" key="8">
    <source>
        <dbReference type="Proteomes" id="UP000264353"/>
    </source>
</evidence>
<sequence length="71" mass="7951">MIFLFILSAPMELLGQPSCGNFKAYGFCNYGASCKFDHPVPVNPYHYAGLTMPSLPTAYVHIKLKKGRIER</sequence>
<keyword evidence="3 4" id="KW-0862">Zinc</keyword>
<name>A0A398A1T8_BRACM</name>
<keyword evidence="1 4" id="KW-0479">Metal-binding</keyword>
<feature type="zinc finger region" description="C3H1-type" evidence="4">
    <location>
        <begin position="13"/>
        <end position="41"/>
    </location>
</feature>
<evidence type="ECO:0000256" key="4">
    <source>
        <dbReference type="PROSITE-ProRule" id="PRU00723"/>
    </source>
</evidence>
<dbReference type="InterPro" id="IPR000571">
    <property type="entry name" value="Znf_CCCH"/>
</dbReference>
<keyword evidence="5" id="KW-0732">Signal</keyword>
<reference evidence="7 8" key="1">
    <citation type="submission" date="2018-06" db="EMBL/GenBank/DDBJ databases">
        <title>WGS assembly of Brassica rapa FPsc.</title>
        <authorList>
            <person name="Bowman J."/>
            <person name="Kohchi T."/>
            <person name="Yamato K."/>
            <person name="Jenkins J."/>
            <person name="Shu S."/>
            <person name="Ishizaki K."/>
            <person name="Yamaoka S."/>
            <person name="Nishihama R."/>
            <person name="Nakamura Y."/>
            <person name="Berger F."/>
            <person name="Adam C."/>
            <person name="Aki S."/>
            <person name="Althoff F."/>
            <person name="Araki T."/>
            <person name="Arteaga-Vazquez M."/>
            <person name="Balasubrmanian S."/>
            <person name="Bauer D."/>
            <person name="Boehm C."/>
            <person name="Briginshaw L."/>
            <person name="Caballero-Perez J."/>
            <person name="Catarino B."/>
            <person name="Chen F."/>
            <person name="Chiyoda S."/>
            <person name="Chovatia M."/>
            <person name="Davies K."/>
            <person name="Delmans M."/>
            <person name="Demura T."/>
            <person name="Dierschke T."/>
            <person name="Dolan L."/>
            <person name="Dorantes-Acosta A."/>
            <person name="Eklund D."/>
            <person name="Florent S."/>
            <person name="Flores-Sandoval E."/>
            <person name="Fujiyama A."/>
            <person name="Fukuzawa H."/>
            <person name="Galik B."/>
            <person name="Grimanelli D."/>
            <person name="Grimwood J."/>
            <person name="Grossniklaus U."/>
            <person name="Hamada T."/>
            <person name="Haseloff J."/>
            <person name="Hetherington A."/>
            <person name="Higo A."/>
            <person name="Hirakawa Y."/>
            <person name="Hundley H."/>
            <person name="Ikeda Y."/>
            <person name="Inoue K."/>
            <person name="Inoue S."/>
            <person name="Ishida S."/>
            <person name="Jia Q."/>
            <person name="Kakita M."/>
            <person name="Kanazawa T."/>
            <person name="Kawai Y."/>
            <person name="Kawashima T."/>
            <person name="Kennedy M."/>
            <person name="Kinose K."/>
            <person name="Kinoshita T."/>
            <person name="Kohara Y."/>
            <person name="Koide E."/>
            <person name="Komatsu K."/>
            <person name="Kopischke S."/>
            <person name="Kubo M."/>
            <person name="Kyozuka J."/>
            <person name="Lagercrantz U."/>
            <person name="Lin S."/>
            <person name="Lindquist E."/>
            <person name="Lipzen A."/>
            <person name="Lu C."/>
            <person name="Luna E."/>
            <person name="Martienssen R."/>
            <person name="Minamino N."/>
            <person name="Mizutani M."/>
            <person name="Mizutani M."/>
            <person name="Mochizuki N."/>
            <person name="Monte I."/>
            <person name="Mosher R."/>
            <person name="Nagasaki H."/>
            <person name="Nakagami H."/>
            <person name="Naramoto S."/>
            <person name="Nishitani K."/>
            <person name="Ohtani M."/>
            <person name="Okamoto T."/>
            <person name="Okumura M."/>
            <person name="Phillips J."/>
            <person name="Pollak B."/>
            <person name="Reinders A."/>
            <person name="Roevekamp M."/>
            <person name="Sano R."/>
            <person name="Sawa S."/>
            <person name="Schmid M."/>
            <person name="Shirakawa M."/>
            <person name="Solano R."/>
            <person name="Spunde A."/>
            <person name="Suetsugu N."/>
            <person name="Sugano S."/>
            <person name="Sugiyama A."/>
            <person name="Sun R."/>
            <person name="Suzuki Y."/>
            <person name="Takenaka M."/>
            <person name="Takezawa D."/>
            <person name="Tomogane H."/>
            <person name="Tsuzuki M."/>
            <person name="Ueda T."/>
            <person name="Umeda M."/>
            <person name="Ward J."/>
            <person name="Watanabe Y."/>
            <person name="Yazaki K."/>
            <person name="Yokoyama R."/>
            <person name="Yoshitake Y."/>
            <person name="Yotsui I."/>
            <person name="Zachgo S."/>
            <person name="Schmutz J."/>
        </authorList>
    </citation>
    <scope>NUCLEOTIDE SEQUENCE [LARGE SCALE GENOMIC DNA]</scope>
    <source>
        <strain evidence="8">cv. B-3</strain>
    </source>
</reference>
<evidence type="ECO:0000256" key="2">
    <source>
        <dbReference type="ARBA" id="ARBA00022771"/>
    </source>
</evidence>
<dbReference type="PROSITE" id="PS50103">
    <property type="entry name" value="ZF_C3H1"/>
    <property type="match status" value="1"/>
</dbReference>
<dbReference type="GO" id="GO:0008270">
    <property type="term" value="F:zinc ion binding"/>
    <property type="evidence" value="ECO:0007669"/>
    <property type="project" value="UniProtKB-KW"/>
</dbReference>
<evidence type="ECO:0000313" key="7">
    <source>
        <dbReference type="EMBL" id="RID71731.1"/>
    </source>
</evidence>
<gene>
    <name evidence="7" type="ORF">BRARA_C03655</name>
</gene>
<evidence type="ECO:0000256" key="3">
    <source>
        <dbReference type="ARBA" id="ARBA00022833"/>
    </source>
</evidence>
<accession>A0A398A1T8</accession>
<dbReference type="EMBL" id="CM010630">
    <property type="protein sequence ID" value="RID71731.1"/>
    <property type="molecule type" value="Genomic_DNA"/>
</dbReference>
<dbReference type="Proteomes" id="UP000264353">
    <property type="component" value="Chromosome A3"/>
</dbReference>
<evidence type="ECO:0000256" key="1">
    <source>
        <dbReference type="ARBA" id="ARBA00022723"/>
    </source>
</evidence>
<dbReference type="AlphaFoldDB" id="A0A398A1T8"/>
<dbReference type="Pfam" id="PF00642">
    <property type="entry name" value="zf-CCCH"/>
    <property type="match status" value="1"/>
</dbReference>
<evidence type="ECO:0000259" key="6">
    <source>
        <dbReference type="PROSITE" id="PS50103"/>
    </source>
</evidence>
<evidence type="ECO:0000256" key="5">
    <source>
        <dbReference type="SAM" id="SignalP"/>
    </source>
</evidence>
<feature type="signal peptide" evidence="5">
    <location>
        <begin position="1"/>
        <end position="15"/>
    </location>
</feature>
<feature type="chain" id="PRO_5017435292" description="C3H1-type domain-containing protein" evidence="5">
    <location>
        <begin position="16"/>
        <end position="71"/>
    </location>
</feature>
<dbReference type="Gene3D" id="6.10.250.3220">
    <property type="match status" value="1"/>
</dbReference>